<dbReference type="Gene3D" id="3.10.350.10">
    <property type="entry name" value="LysM domain"/>
    <property type="match status" value="1"/>
</dbReference>
<dbReference type="SUPFAM" id="SSF54106">
    <property type="entry name" value="LysM domain"/>
    <property type="match status" value="1"/>
</dbReference>
<gene>
    <name evidence="2" type="ORF">EZJ19_00820</name>
</gene>
<evidence type="ECO:0000259" key="1">
    <source>
        <dbReference type="SMART" id="SM00257"/>
    </source>
</evidence>
<dbReference type="CDD" id="cd00118">
    <property type="entry name" value="LysM"/>
    <property type="match status" value="1"/>
</dbReference>
<comment type="caution">
    <text evidence="2">The sequence shown here is derived from an EMBL/GenBank/DDBJ whole genome shotgun (WGS) entry which is preliminary data.</text>
</comment>
<dbReference type="EMBL" id="SJZB01000003">
    <property type="protein sequence ID" value="TCJ20148.1"/>
    <property type="molecule type" value="Genomic_DNA"/>
</dbReference>
<protein>
    <submittedName>
        <fullName evidence="2">LysM peptidoglycan-binding domain-containing protein</fullName>
    </submittedName>
</protein>
<dbReference type="Proteomes" id="UP000295443">
    <property type="component" value="Unassembled WGS sequence"/>
</dbReference>
<name>A0A4R1BRB9_9PROT</name>
<dbReference type="Pfam" id="PF01476">
    <property type="entry name" value="LysM"/>
    <property type="match status" value="1"/>
</dbReference>
<sequence>MAVQTPPKTGFEKWQEGINKAVGDAKWNAWDCEIQMAVSEYNRHLLGTAGYVPLDWQLIKAMVWVETGANRPEWTSKPMQIGVSGDPGMTSLLSGNEGGDLILPPIWKGRLTVSSVRSIPAYNIRAGIGYLLMKMANYEYRSVLSTDTKVYEVIVKPGDSLDKIAKAQGSTIEVMKKLNPAANALRPGQHLKCQKASVQRVITSWRHISTTLIAQRYNGGRDPNYAKKLDYALSLIRKGKAALCAQ</sequence>
<evidence type="ECO:0000313" key="3">
    <source>
        <dbReference type="Proteomes" id="UP000295443"/>
    </source>
</evidence>
<dbReference type="RefSeq" id="WP_131444407.1">
    <property type="nucleotide sequence ID" value="NZ_SJZB01000003.1"/>
</dbReference>
<dbReference type="InterPro" id="IPR036779">
    <property type="entry name" value="LysM_dom_sf"/>
</dbReference>
<evidence type="ECO:0000313" key="2">
    <source>
        <dbReference type="EMBL" id="TCJ20148.1"/>
    </source>
</evidence>
<organism evidence="2 3">
    <name type="scientific">Parasulfuritortus cantonensis</name>
    <dbReference type="NCBI Taxonomy" id="2528202"/>
    <lineage>
        <taxon>Bacteria</taxon>
        <taxon>Pseudomonadati</taxon>
        <taxon>Pseudomonadota</taxon>
        <taxon>Betaproteobacteria</taxon>
        <taxon>Nitrosomonadales</taxon>
        <taxon>Thiobacillaceae</taxon>
        <taxon>Parasulfuritortus</taxon>
    </lineage>
</organism>
<keyword evidence="3" id="KW-1185">Reference proteome</keyword>
<accession>A0A4R1BRB9</accession>
<dbReference type="InterPro" id="IPR018392">
    <property type="entry name" value="LysM"/>
</dbReference>
<dbReference type="OrthoDB" id="7282926at2"/>
<reference evidence="2 3" key="1">
    <citation type="submission" date="2019-03" db="EMBL/GenBank/DDBJ databases">
        <title>Genome sequence of Thiobacillaceae bacterium LSR1, a sulfur-oxidizing bacterium isolated from freshwater sediment.</title>
        <authorList>
            <person name="Li S."/>
        </authorList>
    </citation>
    <scope>NUCLEOTIDE SEQUENCE [LARGE SCALE GENOMIC DNA]</scope>
    <source>
        <strain evidence="2 3">LSR1</strain>
    </source>
</reference>
<proteinExistence type="predicted"/>
<dbReference type="AlphaFoldDB" id="A0A4R1BRB9"/>
<feature type="domain" description="LysM" evidence="1">
    <location>
        <begin position="152"/>
        <end position="194"/>
    </location>
</feature>
<dbReference type="SMART" id="SM00257">
    <property type="entry name" value="LysM"/>
    <property type="match status" value="1"/>
</dbReference>